<evidence type="ECO:0000313" key="2">
    <source>
        <dbReference type="EMBL" id="RWU08380.1"/>
    </source>
</evidence>
<dbReference type="EMBL" id="SAYW01000002">
    <property type="protein sequence ID" value="RWU08380.1"/>
    <property type="molecule type" value="Genomic_DNA"/>
</dbReference>
<gene>
    <name evidence="2" type="ORF">DPV69_08360</name>
</gene>
<evidence type="ECO:0000313" key="3">
    <source>
        <dbReference type="Proteomes" id="UP000284120"/>
    </source>
</evidence>
<protein>
    <submittedName>
        <fullName evidence="2">DUF1801 domain-containing protein</fullName>
    </submittedName>
</protein>
<keyword evidence="3" id="KW-1185">Reference proteome</keyword>
<dbReference type="AlphaFoldDB" id="A0A3S3PZP5"/>
<dbReference type="RefSeq" id="WP_113646903.1">
    <property type="nucleotide sequence ID" value="NZ_QMHN01000002.1"/>
</dbReference>
<dbReference type="OrthoDB" id="5951444at2"/>
<proteinExistence type="predicted"/>
<dbReference type="SUPFAM" id="SSF159888">
    <property type="entry name" value="YdhG-like"/>
    <property type="match status" value="1"/>
</dbReference>
<comment type="caution">
    <text evidence="2">The sequence shown here is derived from an EMBL/GenBank/DDBJ whole genome shotgun (WGS) entry which is preliminary data.</text>
</comment>
<sequence length="129" mass="14622">MAELKTKANNNSVSEFINALTDERKRDDSFALCEIMEEICQAKPKMWGDAIIGFGDKDLVYPDGRRIDWMVMAFSPRKQNLTLYLEGGSTHPLLSKLGKHKTSKACLYIKTLKDIDLDVLRQIITDANV</sequence>
<dbReference type="Pfam" id="PF08818">
    <property type="entry name" value="DUF1801"/>
    <property type="match status" value="1"/>
</dbReference>
<name>A0A3S3PZP5_9SPHI</name>
<feature type="domain" description="YdhG-like" evidence="1">
    <location>
        <begin position="66"/>
        <end position="127"/>
    </location>
</feature>
<organism evidence="2 3">
    <name type="scientific">Pedobacter chitinilyticus</name>
    <dbReference type="NCBI Taxonomy" id="2233776"/>
    <lineage>
        <taxon>Bacteria</taxon>
        <taxon>Pseudomonadati</taxon>
        <taxon>Bacteroidota</taxon>
        <taxon>Sphingobacteriia</taxon>
        <taxon>Sphingobacteriales</taxon>
        <taxon>Sphingobacteriaceae</taxon>
        <taxon>Pedobacter</taxon>
    </lineage>
</organism>
<dbReference type="Proteomes" id="UP000284120">
    <property type="component" value="Unassembled WGS sequence"/>
</dbReference>
<dbReference type="InterPro" id="IPR014922">
    <property type="entry name" value="YdhG-like"/>
</dbReference>
<evidence type="ECO:0000259" key="1">
    <source>
        <dbReference type="Pfam" id="PF08818"/>
    </source>
</evidence>
<accession>A0A3S3PZP5</accession>
<reference evidence="2 3" key="1">
    <citation type="submission" date="2018-06" db="EMBL/GenBank/DDBJ databases">
        <title>Pedobacter endophyticus sp. nov., an endophytic bacterium isolated from a leaf of Triticum aestivum.</title>
        <authorList>
            <person name="Zhang L."/>
        </authorList>
    </citation>
    <scope>NUCLEOTIDE SEQUENCE [LARGE SCALE GENOMIC DNA]</scope>
    <source>
        <strain evidence="2 3">CM134L-2</strain>
    </source>
</reference>